<accession>A0A8S1WAX1</accession>
<evidence type="ECO:0000313" key="1">
    <source>
        <dbReference type="EMBL" id="CAD8186521.1"/>
    </source>
</evidence>
<dbReference type="Proteomes" id="UP000689195">
    <property type="component" value="Unassembled WGS sequence"/>
</dbReference>
<evidence type="ECO:0000313" key="2">
    <source>
        <dbReference type="Proteomes" id="UP000689195"/>
    </source>
</evidence>
<dbReference type="OrthoDB" id="305944at2759"/>
<name>A0A8S1WAX1_9CILI</name>
<dbReference type="EMBL" id="CAJJDO010000087">
    <property type="protein sequence ID" value="CAD8186521.1"/>
    <property type="molecule type" value="Genomic_DNA"/>
</dbReference>
<reference evidence="1" key="1">
    <citation type="submission" date="2021-01" db="EMBL/GenBank/DDBJ databases">
        <authorList>
            <consortium name="Genoscope - CEA"/>
            <person name="William W."/>
        </authorList>
    </citation>
    <scope>NUCLEOTIDE SEQUENCE</scope>
</reference>
<keyword evidence="2" id="KW-1185">Reference proteome</keyword>
<organism evidence="1 2">
    <name type="scientific">Paramecium pentaurelia</name>
    <dbReference type="NCBI Taxonomy" id="43138"/>
    <lineage>
        <taxon>Eukaryota</taxon>
        <taxon>Sar</taxon>
        <taxon>Alveolata</taxon>
        <taxon>Ciliophora</taxon>
        <taxon>Intramacronucleata</taxon>
        <taxon>Oligohymenophorea</taxon>
        <taxon>Peniculida</taxon>
        <taxon>Parameciidae</taxon>
        <taxon>Paramecium</taxon>
    </lineage>
</organism>
<comment type="caution">
    <text evidence="1">The sequence shown here is derived from an EMBL/GenBank/DDBJ whole genome shotgun (WGS) entry which is preliminary data.</text>
</comment>
<sequence>MQIIKDDMTMKNSALELCMTENQKIESICQQLKNICTVSQKLLTPQQTQKRIRKLRVLKKMSKNQDSFQESFDIEPKKTILNYSEVSRNELEEKIALISGLQQQIQQIKWMMSQIQEVI</sequence>
<protein>
    <submittedName>
        <fullName evidence="1">Uncharacterized protein</fullName>
    </submittedName>
</protein>
<dbReference type="AlphaFoldDB" id="A0A8S1WAX1"/>
<gene>
    <name evidence="1" type="ORF">PPENT_87.1.T0870117</name>
</gene>
<proteinExistence type="predicted"/>